<organism evidence="2 3">
    <name type="scientific">Mucilaginibacter frigoritolerans</name>
    <dbReference type="NCBI Taxonomy" id="652788"/>
    <lineage>
        <taxon>Bacteria</taxon>
        <taxon>Pseudomonadati</taxon>
        <taxon>Bacteroidota</taxon>
        <taxon>Sphingobacteriia</taxon>
        <taxon>Sphingobacteriales</taxon>
        <taxon>Sphingobacteriaceae</taxon>
        <taxon>Mucilaginibacter</taxon>
    </lineage>
</organism>
<dbReference type="EMBL" id="VLLI01000001">
    <property type="protein sequence ID" value="TWJ04858.1"/>
    <property type="molecule type" value="Genomic_DNA"/>
</dbReference>
<keyword evidence="1" id="KW-0732">Signal</keyword>
<dbReference type="PANTHER" id="PTHR34986:SF1">
    <property type="entry name" value="PROTEIN YIAL"/>
    <property type="match status" value="1"/>
</dbReference>
<proteinExistence type="predicted"/>
<reference evidence="2 3" key="1">
    <citation type="submission" date="2019-07" db="EMBL/GenBank/DDBJ databases">
        <title>Genomic Encyclopedia of Archaeal and Bacterial Type Strains, Phase II (KMG-II): from individual species to whole genera.</title>
        <authorList>
            <person name="Goeker M."/>
        </authorList>
    </citation>
    <scope>NUCLEOTIDE SEQUENCE [LARGE SCALE GENOMIC DNA]</scope>
    <source>
        <strain evidence="2 3">ATCC BAA-1854</strain>
    </source>
</reference>
<dbReference type="PANTHER" id="PTHR34986">
    <property type="entry name" value="EVOLVED BETA-GALACTOSIDASE SUBUNIT BETA"/>
    <property type="match status" value="1"/>
</dbReference>
<protein>
    <submittedName>
        <fullName evidence="2">YhcH/YjgK/YiaL family protein</fullName>
    </submittedName>
</protein>
<dbReference type="AlphaFoldDB" id="A0A562UGC1"/>
<dbReference type="SUPFAM" id="SSF51197">
    <property type="entry name" value="Clavaminate synthase-like"/>
    <property type="match status" value="1"/>
</dbReference>
<dbReference type="InterPro" id="IPR037012">
    <property type="entry name" value="NanQ/TabA/YiaL_sf"/>
</dbReference>
<gene>
    <name evidence="2" type="ORF">JN11_00581</name>
</gene>
<dbReference type="Proteomes" id="UP000317010">
    <property type="component" value="Unassembled WGS sequence"/>
</dbReference>
<feature type="chain" id="PRO_5022056163" evidence="1">
    <location>
        <begin position="26"/>
        <end position="204"/>
    </location>
</feature>
<dbReference type="RefSeq" id="WP_144909414.1">
    <property type="nucleotide sequence ID" value="NZ_VLLI01000001.1"/>
</dbReference>
<evidence type="ECO:0000313" key="2">
    <source>
        <dbReference type="EMBL" id="TWJ04858.1"/>
    </source>
</evidence>
<dbReference type="Gene3D" id="2.60.120.370">
    <property type="entry name" value="YhcH/YjgK/YiaL"/>
    <property type="match status" value="1"/>
</dbReference>
<evidence type="ECO:0000313" key="3">
    <source>
        <dbReference type="Proteomes" id="UP000317010"/>
    </source>
</evidence>
<keyword evidence="3" id="KW-1185">Reference proteome</keyword>
<sequence>MKTLSAYKKILLLLTFSSITLMAMAQDTSWTEKSAAKWLHKKEWKNGIKLDVFSAVNKVEFARQYNKNKALWIKVFTFLRDSDLTILKPGKYPIDGDNAYASITEAPSKEFDKTTWESHRKYIDLQYIIKGKEKIGVAPVSKATVIKPYNEKADGANYTTDGQFYIAEPGTFYLFFPQDAHRPSIKVDGYDVVKKLVIKIKVAE</sequence>
<dbReference type="Pfam" id="PF04074">
    <property type="entry name" value="DUF386"/>
    <property type="match status" value="1"/>
</dbReference>
<dbReference type="NCBIfam" id="TIGR00022">
    <property type="entry name" value="YhcH/YjgK/YiaL family protein"/>
    <property type="match status" value="1"/>
</dbReference>
<dbReference type="GO" id="GO:0005829">
    <property type="term" value="C:cytosol"/>
    <property type="evidence" value="ECO:0007669"/>
    <property type="project" value="TreeGrafter"/>
</dbReference>
<name>A0A562UGC1_9SPHI</name>
<dbReference type="InterPro" id="IPR004375">
    <property type="entry name" value="NanQ/TabA/YiaL"/>
</dbReference>
<accession>A0A562UGC1</accession>
<feature type="signal peptide" evidence="1">
    <location>
        <begin position="1"/>
        <end position="25"/>
    </location>
</feature>
<comment type="caution">
    <text evidence="2">The sequence shown here is derived from an EMBL/GenBank/DDBJ whole genome shotgun (WGS) entry which is preliminary data.</text>
</comment>
<evidence type="ECO:0000256" key="1">
    <source>
        <dbReference type="SAM" id="SignalP"/>
    </source>
</evidence>
<dbReference type="OrthoDB" id="9792756at2"/>